<keyword evidence="2" id="KW-0813">Transport</keyword>
<dbReference type="FunFam" id="3.40.30.10:FF:000001">
    <property type="entry name" value="Thioredoxin"/>
    <property type="match status" value="1"/>
</dbReference>
<sequence>MARKTFDDLLRESKLPVFVDFYADWCGPCRTLSPVIRQLAEEYSGKLTVVKINVDKQPDVAARYQVQGIPALFLFQNGSVLWRSSGALPLQALKAEISRALGW</sequence>
<feature type="site" description="Contributes to redox potential value" evidence="8">
    <location>
        <position position="28"/>
    </location>
</feature>
<dbReference type="InterPro" id="IPR013766">
    <property type="entry name" value="Thioredoxin_domain"/>
</dbReference>
<organism evidence="11">
    <name type="scientific">Prosthecochloris aestuarii</name>
    <dbReference type="NCBI Taxonomy" id="1102"/>
    <lineage>
        <taxon>Bacteria</taxon>
        <taxon>Pseudomonadati</taxon>
        <taxon>Chlorobiota</taxon>
        <taxon>Chlorobiia</taxon>
        <taxon>Chlorobiales</taxon>
        <taxon>Chlorobiaceae</taxon>
        <taxon>Prosthecochloris</taxon>
    </lineage>
</organism>
<name>A0A831SRE8_PROAE</name>
<feature type="domain" description="Thioredoxin" evidence="10">
    <location>
        <begin position="1"/>
        <end position="102"/>
    </location>
</feature>
<dbReference type="Pfam" id="PF00085">
    <property type="entry name" value="Thioredoxin"/>
    <property type="match status" value="1"/>
</dbReference>
<comment type="similarity">
    <text evidence="1 7">Belongs to the thioredoxin family.</text>
</comment>
<feature type="disulfide bond" description="Redox-active" evidence="9">
    <location>
        <begin position="26"/>
        <end position="29"/>
    </location>
</feature>
<evidence type="ECO:0000256" key="6">
    <source>
        <dbReference type="NCBIfam" id="TIGR01068"/>
    </source>
</evidence>
<evidence type="ECO:0000259" key="10">
    <source>
        <dbReference type="PROSITE" id="PS51352"/>
    </source>
</evidence>
<dbReference type="PIRSF" id="PIRSF000077">
    <property type="entry name" value="Thioredoxin"/>
    <property type="match status" value="1"/>
</dbReference>
<dbReference type="PANTHER" id="PTHR45663">
    <property type="entry name" value="GEO12009P1"/>
    <property type="match status" value="1"/>
</dbReference>
<dbReference type="PROSITE" id="PS51352">
    <property type="entry name" value="THIOREDOXIN_2"/>
    <property type="match status" value="1"/>
</dbReference>
<evidence type="ECO:0000256" key="3">
    <source>
        <dbReference type="ARBA" id="ARBA00022982"/>
    </source>
</evidence>
<dbReference type="PRINTS" id="PR00421">
    <property type="entry name" value="THIOREDOXIN"/>
</dbReference>
<feature type="site" description="Deprotonates C-terminal active site Cys" evidence="8">
    <location>
        <position position="20"/>
    </location>
</feature>
<evidence type="ECO:0000256" key="9">
    <source>
        <dbReference type="PIRSR" id="PIRSR000077-4"/>
    </source>
</evidence>
<evidence type="ECO:0000256" key="1">
    <source>
        <dbReference type="ARBA" id="ARBA00008987"/>
    </source>
</evidence>
<dbReference type="InterPro" id="IPR017937">
    <property type="entry name" value="Thioredoxin_CS"/>
</dbReference>
<gene>
    <name evidence="11" type="primary">trxA</name>
    <name evidence="11" type="ORF">ENN50_04290</name>
</gene>
<dbReference type="SUPFAM" id="SSF52833">
    <property type="entry name" value="Thioredoxin-like"/>
    <property type="match status" value="1"/>
</dbReference>
<feature type="active site" description="Nucleophile" evidence="8">
    <location>
        <position position="26"/>
    </location>
</feature>
<feature type="site" description="Deprotonates C-terminal active site Cys" evidence="8">
    <location>
        <position position="27"/>
    </location>
</feature>
<dbReference type="EMBL" id="DSBW01000099">
    <property type="protein sequence ID" value="HED30900.1"/>
    <property type="molecule type" value="Genomic_DNA"/>
</dbReference>
<reference evidence="11" key="1">
    <citation type="journal article" date="2020" name="mSystems">
        <title>Genome- and Community-Level Interaction Insights into Carbon Utilization and Element Cycling Functions of Hydrothermarchaeota in Hydrothermal Sediment.</title>
        <authorList>
            <person name="Zhou Z."/>
            <person name="Liu Y."/>
            <person name="Xu W."/>
            <person name="Pan J."/>
            <person name="Luo Z.H."/>
            <person name="Li M."/>
        </authorList>
    </citation>
    <scope>NUCLEOTIDE SEQUENCE [LARGE SCALE GENOMIC DNA]</scope>
    <source>
        <strain evidence="11">SpSt-1181</strain>
    </source>
</reference>
<proteinExistence type="inferred from homology"/>
<dbReference type="PROSITE" id="PS00194">
    <property type="entry name" value="THIOREDOXIN_1"/>
    <property type="match status" value="1"/>
</dbReference>
<dbReference type="GO" id="GO:0005737">
    <property type="term" value="C:cytoplasm"/>
    <property type="evidence" value="ECO:0007669"/>
    <property type="project" value="TreeGrafter"/>
</dbReference>
<evidence type="ECO:0000313" key="11">
    <source>
        <dbReference type="EMBL" id="HED30900.1"/>
    </source>
</evidence>
<evidence type="ECO:0000256" key="7">
    <source>
        <dbReference type="PIRNR" id="PIRNR000077"/>
    </source>
</evidence>
<keyword evidence="3" id="KW-0249">Electron transport</keyword>
<dbReference type="InterPro" id="IPR005746">
    <property type="entry name" value="Thioredoxin"/>
</dbReference>
<evidence type="ECO:0000256" key="4">
    <source>
        <dbReference type="ARBA" id="ARBA00023157"/>
    </source>
</evidence>
<accession>A0A831SRE8</accession>
<dbReference type="Gene3D" id="3.40.30.10">
    <property type="entry name" value="Glutaredoxin"/>
    <property type="match status" value="1"/>
</dbReference>
<feature type="active site" description="Nucleophile" evidence="8">
    <location>
        <position position="29"/>
    </location>
</feature>
<keyword evidence="4 9" id="KW-1015">Disulfide bond</keyword>
<protein>
    <recommendedName>
        <fullName evidence="6 7">Thioredoxin</fullName>
    </recommendedName>
</protein>
<evidence type="ECO:0000256" key="2">
    <source>
        <dbReference type="ARBA" id="ARBA00022448"/>
    </source>
</evidence>
<dbReference type="PANTHER" id="PTHR45663:SF11">
    <property type="entry name" value="GEO12009P1"/>
    <property type="match status" value="1"/>
</dbReference>
<evidence type="ECO:0000256" key="5">
    <source>
        <dbReference type="ARBA" id="ARBA00023284"/>
    </source>
</evidence>
<dbReference type="GO" id="GO:0015035">
    <property type="term" value="F:protein-disulfide reductase activity"/>
    <property type="evidence" value="ECO:0007669"/>
    <property type="project" value="UniProtKB-UniRule"/>
</dbReference>
<dbReference type="AlphaFoldDB" id="A0A831SRE8"/>
<dbReference type="NCBIfam" id="TIGR01068">
    <property type="entry name" value="thioredoxin"/>
    <property type="match status" value="1"/>
</dbReference>
<keyword evidence="5 9" id="KW-0676">Redox-active center</keyword>
<dbReference type="CDD" id="cd02947">
    <property type="entry name" value="TRX_family"/>
    <property type="match status" value="1"/>
</dbReference>
<dbReference type="InterPro" id="IPR036249">
    <property type="entry name" value="Thioredoxin-like_sf"/>
</dbReference>
<evidence type="ECO:0000256" key="8">
    <source>
        <dbReference type="PIRSR" id="PIRSR000077-1"/>
    </source>
</evidence>
<dbReference type="Proteomes" id="UP000886335">
    <property type="component" value="Unassembled WGS sequence"/>
</dbReference>
<comment type="caution">
    <text evidence="11">The sequence shown here is derived from an EMBL/GenBank/DDBJ whole genome shotgun (WGS) entry which is preliminary data.</text>
</comment>